<name>A0AAQ4F1V8_AMBAM</name>
<evidence type="ECO:0000313" key="3">
    <source>
        <dbReference type="Proteomes" id="UP001321473"/>
    </source>
</evidence>
<evidence type="ECO:0000313" key="2">
    <source>
        <dbReference type="EMBL" id="KAK8780732.1"/>
    </source>
</evidence>
<organism evidence="2 3">
    <name type="scientific">Amblyomma americanum</name>
    <name type="common">Lone star tick</name>
    <dbReference type="NCBI Taxonomy" id="6943"/>
    <lineage>
        <taxon>Eukaryota</taxon>
        <taxon>Metazoa</taxon>
        <taxon>Ecdysozoa</taxon>
        <taxon>Arthropoda</taxon>
        <taxon>Chelicerata</taxon>
        <taxon>Arachnida</taxon>
        <taxon>Acari</taxon>
        <taxon>Parasitiformes</taxon>
        <taxon>Ixodida</taxon>
        <taxon>Ixodoidea</taxon>
        <taxon>Ixodidae</taxon>
        <taxon>Amblyomminae</taxon>
        <taxon>Amblyomma</taxon>
    </lineage>
</organism>
<dbReference type="Proteomes" id="UP001321473">
    <property type="component" value="Unassembled WGS sequence"/>
</dbReference>
<comment type="caution">
    <text evidence="2">The sequence shown here is derived from an EMBL/GenBank/DDBJ whole genome shotgun (WGS) entry which is preliminary data.</text>
</comment>
<gene>
    <name evidence="2" type="ORF">V5799_017930</name>
</gene>
<reference evidence="2 3" key="1">
    <citation type="journal article" date="2023" name="Arcadia Sci">
        <title>De novo assembly of a long-read Amblyomma americanum tick genome.</title>
        <authorList>
            <person name="Chou S."/>
            <person name="Poskanzer K.E."/>
            <person name="Rollins M."/>
            <person name="Thuy-Boun P.S."/>
        </authorList>
    </citation>
    <scope>NUCLEOTIDE SEQUENCE [LARGE SCALE GENOMIC DNA]</scope>
    <source>
        <strain evidence="2">F_SG_1</strain>
        <tissue evidence="2">Salivary glands</tissue>
    </source>
</reference>
<sequence length="73" mass="7908">MLTAVLLYIVIACAWRTASSSATTECGFNEEPGDPCARPDSPCFCNVDWKDKGSRDSCPGCVCKEGFRRTLLG</sequence>
<evidence type="ECO:0000256" key="1">
    <source>
        <dbReference type="SAM" id="SignalP"/>
    </source>
</evidence>
<dbReference type="EMBL" id="JARKHS020008499">
    <property type="protein sequence ID" value="KAK8780732.1"/>
    <property type="molecule type" value="Genomic_DNA"/>
</dbReference>
<keyword evidence="3" id="KW-1185">Reference proteome</keyword>
<keyword evidence="1" id="KW-0732">Signal</keyword>
<accession>A0AAQ4F1V8</accession>
<feature type="signal peptide" evidence="1">
    <location>
        <begin position="1"/>
        <end position="20"/>
    </location>
</feature>
<feature type="chain" id="PRO_5042943288" description="Secreted protein" evidence="1">
    <location>
        <begin position="21"/>
        <end position="73"/>
    </location>
</feature>
<evidence type="ECO:0008006" key="4">
    <source>
        <dbReference type="Google" id="ProtNLM"/>
    </source>
</evidence>
<proteinExistence type="predicted"/>
<dbReference type="AlphaFoldDB" id="A0AAQ4F1V8"/>
<protein>
    <recommendedName>
        <fullName evidence="4">Secreted protein</fullName>
    </recommendedName>
</protein>